<keyword evidence="3" id="KW-1185">Reference proteome</keyword>
<protein>
    <recommendedName>
        <fullName evidence="1">LDB19 N-terminal domain-containing protein</fullName>
    </recommendedName>
</protein>
<proteinExistence type="predicted"/>
<reference evidence="2 3" key="1">
    <citation type="journal article" date="2023" name="Elife">
        <title>Identification of key yeast species and microbe-microbe interactions impacting larval growth of Drosophila in the wild.</title>
        <authorList>
            <person name="Mure A."/>
            <person name="Sugiura Y."/>
            <person name="Maeda R."/>
            <person name="Honda K."/>
            <person name="Sakurai N."/>
            <person name="Takahashi Y."/>
            <person name="Watada M."/>
            <person name="Katoh T."/>
            <person name="Gotoh A."/>
            <person name="Gotoh Y."/>
            <person name="Taniguchi I."/>
            <person name="Nakamura K."/>
            <person name="Hayashi T."/>
            <person name="Katayama T."/>
            <person name="Uemura T."/>
            <person name="Hattori Y."/>
        </authorList>
    </citation>
    <scope>NUCLEOTIDE SEQUENCE [LARGE SCALE GENOMIC DNA]</scope>
    <source>
        <strain evidence="2 3">SC-9</strain>
    </source>
</reference>
<sequence length="537" mass="60797">MAILKSIRQNFDLSYFANGKRSRNNSHAKYIELAVGLDTPKIILQGSESQSTGFVVNGSVSIISKSPEIIGSISVSNLKLEFNQLVKYSKPFLFNDGVVGTCKKCGNKRNTIVKKSFGINSDEEKLICLNDNDIVNSIPFSFLVPGDTPATTVLGANMDTSIHYEIKCILQFKVVPTKSESDEQQEQDELITTEFPITVGRSISKTPDLVYLRKFSQTDMDARIVLPSVIYSKSAVPLELIIEGLQIVKDGKIVRKWKPKSIKWKLIEFVDITEDPCRQHFATLEELKTRINFAKNPWKLQTDKFSTLEVIRTNRSQNHDLTNEEYSEQPELLYAASSVDDDVLNRSQDNGFFHPLDPDRLRHNFRAQQQPKKENLLLVYSDQKLLASGEIKNGWKSEYQTGSTGKIHFETALDTGHLYTCDSASYWPKVSNDTMDVFKDIYNEDIGHANCSTDISDNCNEKQHFSVSHRLFIDIEITDEYEKKNPLSQSVMAKIMKMNFPITLTERSGATVAWDEEVPPTYSIVKGQMPPPQYTAV</sequence>
<organism evidence="2 3">
    <name type="scientific">Saccharomycopsis crataegensis</name>
    <dbReference type="NCBI Taxonomy" id="43959"/>
    <lineage>
        <taxon>Eukaryota</taxon>
        <taxon>Fungi</taxon>
        <taxon>Dikarya</taxon>
        <taxon>Ascomycota</taxon>
        <taxon>Saccharomycotina</taxon>
        <taxon>Saccharomycetes</taxon>
        <taxon>Saccharomycopsidaceae</taxon>
        <taxon>Saccharomycopsis</taxon>
    </lineage>
</organism>
<dbReference type="AlphaFoldDB" id="A0AAV5QMG7"/>
<dbReference type="GeneID" id="90073881"/>
<evidence type="ECO:0000313" key="2">
    <source>
        <dbReference type="EMBL" id="GMM35906.1"/>
    </source>
</evidence>
<feature type="domain" description="LDB19 N-terminal" evidence="1">
    <location>
        <begin position="79"/>
        <end position="281"/>
    </location>
</feature>
<dbReference type="Proteomes" id="UP001360560">
    <property type="component" value="Unassembled WGS sequence"/>
</dbReference>
<evidence type="ECO:0000259" key="1">
    <source>
        <dbReference type="Pfam" id="PF13002"/>
    </source>
</evidence>
<dbReference type="EMBL" id="BTFZ01000011">
    <property type="protein sequence ID" value="GMM35906.1"/>
    <property type="molecule type" value="Genomic_DNA"/>
</dbReference>
<gene>
    <name evidence="2" type="ORF">DASC09_032310</name>
</gene>
<dbReference type="InterPro" id="IPR024391">
    <property type="entry name" value="LDB19_N"/>
</dbReference>
<accession>A0AAV5QMG7</accession>
<comment type="caution">
    <text evidence="2">The sequence shown here is derived from an EMBL/GenBank/DDBJ whole genome shotgun (WGS) entry which is preliminary data.</text>
</comment>
<name>A0AAV5QMG7_9ASCO</name>
<dbReference type="Pfam" id="PF13002">
    <property type="entry name" value="LDB19"/>
    <property type="match status" value="1"/>
</dbReference>
<evidence type="ECO:0000313" key="3">
    <source>
        <dbReference type="Proteomes" id="UP001360560"/>
    </source>
</evidence>
<dbReference type="RefSeq" id="XP_064852902.1">
    <property type="nucleotide sequence ID" value="XM_064996830.1"/>
</dbReference>